<keyword evidence="13" id="KW-1185">Reference proteome</keyword>
<protein>
    <recommendedName>
        <fullName evidence="9">Protein translocase subunit SecD</fullName>
    </recommendedName>
</protein>
<dbReference type="EMBL" id="JAEQMG010000015">
    <property type="protein sequence ID" value="MBK6087246.1"/>
    <property type="molecule type" value="Genomic_DNA"/>
</dbReference>
<evidence type="ECO:0000256" key="2">
    <source>
        <dbReference type="ARBA" id="ARBA00022448"/>
    </source>
</evidence>
<dbReference type="Gene3D" id="3.30.70.3400">
    <property type="match status" value="1"/>
</dbReference>
<dbReference type="InterPro" id="IPR022813">
    <property type="entry name" value="SecD/SecF_arch_bac"/>
</dbReference>
<feature type="transmembrane region" description="Helical" evidence="9">
    <location>
        <begin position="280"/>
        <end position="300"/>
    </location>
</feature>
<accession>A0A934WP57</accession>
<keyword evidence="3 9" id="KW-1003">Cell membrane</keyword>
<evidence type="ECO:0000256" key="1">
    <source>
        <dbReference type="ARBA" id="ARBA00004651"/>
    </source>
</evidence>
<evidence type="ECO:0000256" key="7">
    <source>
        <dbReference type="ARBA" id="ARBA00023010"/>
    </source>
</evidence>
<keyword evidence="4 9" id="KW-0812">Transmembrane</keyword>
<keyword evidence="8 9" id="KW-0472">Membrane</keyword>
<keyword evidence="5 9" id="KW-0653">Protein transport</keyword>
<dbReference type="HAMAP" id="MF_01463_B">
    <property type="entry name" value="SecD_B"/>
    <property type="match status" value="1"/>
</dbReference>
<dbReference type="PANTHER" id="PTHR30081:SF1">
    <property type="entry name" value="PROTEIN TRANSLOCASE SUBUNIT SECD"/>
    <property type="match status" value="1"/>
</dbReference>
<keyword evidence="7 9" id="KW-0811">Translocation</keyword>
<evidence type="ECO:0000259" key="11">
    <source>
        <dbReference type="Pfam" id="PF22599"/>
    </source>
</evidence>
<keyword evidence="6 9" id="KW-1133">Transmembrane helix</keyword>
<dbReference type="GO" id="GO:0015450">
    <property type="term" value="F:protein-transporting ATPase activity"/>
    <property type="evidence" value="ECO:0007669"/>
    <property type="project" value="InterPro"/>
</dbReference>
<organism evidence="12 13">
    <name type="scientific">Ruminococcus difficilis</name>
    <dbReference type="NCBI Taxonomy" id="2763069"/>
    <lineage>
        <taxon>Bacteria</taxon>
        <taxon>Bacillati</taxon>
        <taxon>Bacillota</taxon>
        <taxon>Clostridia</taxon>
        <taxon>Eubacteriales</taxon>
        <taxon>Oscillospiraceae</taxon>
        <taxon>Ruminococcus</taxon>
    </lineage>
</organism>
<proteinExistence type="inferred from homology"/>
<evidence type="ECO:0000256" key="4">
    <source>
        <dbReference type="ARBA" id="ARBA00022692"/>
    </source>
</evidence>
<dbReference type="RefSeq" id="WP_186834162.1">
    <property type="nucleotide sequence ID" value="NZ_JAEQMG010000015.1"/>
</dbReference>
<comment type="subcellular location">
    <subcellularLocation>
        <location evidence="1 9">Cell membrane</location>
        <topology evidence="1 9">Multi-pass membrane protein</topology>
    </subcellularLocation>
</comment>
<evidence type="ECO:0000256" key="9">
    <source>
        <dbReference type="HAMAP-Rule" id="MF_01463"/>
    </source>
</evidence>
<dbReference type="GO" id="GO:0065002">
    <property type="term" value="P:intracellular protein transmembrane transport"/>
    <property type="evidence" value="ECO:0007669"/>
    <property type="project" value="UniProtKB-UniRule"/>
</dbReference>
<evidence type="ECO:0000256" key="6">
    <source>
        <dbReference type="ARBA" id="ARBA00022989"/>
    </source>
</evidence>
<dbReference type="GO" id="GO:0043952">
    <property type="term" value="P:protein transport by the Sec complex"/>
    <property type="evidence" value="ECO:0007669"/>
    <property type="project" value="UniProtKB-UniRule"/>
</dbReference>
<evidence type="ECO:0000256" key="8">
    <source>
        <dbReference type="ARBA" id="ARBA00023136"/>
    </source>
</evidence>
<keyword evidence="2 9" id="KW-0813">Transport</keyword>
<dbReference type="GO" id="GO:0005886">
    <property type="term" value="C:plasma membrane"/>
    <property type="evidence" value="ECO:0007669"/>
    <property type="project" value="UniProtKB-SubCell"/>
</dbReference>
<dbReference type="AlphaFoldDB" id="A0A934WP57"/>
<dbReference type="GO" id="GO:0006605">
    <property type="term" value="P:protein targeting"/>
    <property type="evidence" value="ECO:0007669"/>
    <property type="project" value="UniProtKB-UniRule"/>
</dbReference>
<comment type="caution">
    <text evidence="12">The sequence shown here is derived from an EMBL/GenBank/DDBJ whole genome shotgun (WGS) entry which is preliminary data.</text>
</comment>
<dbReference type="NCBIfam" id="TIGR01129">
    <property type="entry name" value="secD"/>
    <property type="match status" value="1"/>
</dbReference>
<dbReference type="Proteomes" id="UP000633365">
    <property type="component" value="Unassembled WGS sequence"/>
</dbReference>
<feature type="transmembrane region" description="Helical" evidence="9">
    <location>
        <begin position="381"/>
        <end position="403"/>
    </location>
</feature>
<feature type="transmembrane region" description="Helical" evidence="9">
    <location>
        <begin position="423"/>
        <end position="447"/>
    </location>
</feature>
<evidence type="ECO:0000256" key="3">
    <source>
        <dbReference type="ARBA" id="ARBA00022475"/>
    </source>
</evidence>
<dbReference type="Pfam" id="PF02355">
    <property type="entry name" value="SecD_SecF_C"/>
    <property type="match status" value="1"/>
</dbReference>
<dbReference type="InterPro" id="IPR005791">
    <property type="entry name" value="SecD"/>
</dbReference>
<feature type="transmembrane region" description="Helical" evidence="9">
    <location>
        <begin position="305"/>
        <end position="326"/>
    </location>
</feature>
<feature type="transmembrane region" description="Helical" evidence="9">
    <location>
        <begin position="338"/>
        <end position="360"/>
    </location>
</feature>
<comment type="caution">
    <text evidence="9">Lacks conserved residue(s) required for the propagation of feature annotation.</text>
</comment>
<comment type="function">
    <text evidence="9">Part of the Sec protein translocase complex. Interacts with the SecYEG preprotein conducting channel. SecDF uses the proton motive force (PMF) to complete protein translocation after the ATP-dependent function of SecA.</text>
</comment>
<sequence>MKRVPKPVFFIVALLILAFSFTAIFGVSYYTGDNKNTVLKGIGDIRWGIDIRGGVEATFKPANNYDATDEQLESAKSIIELRMISQGITDYELYADRNSDRIIVRFPWKSDETEFNAVNAIEEISSTANLTFRPGKSYESTDVGSDGEYIYKTPTGDTATVLMDGSAVEKAEAQYYQDDSGKAQYVVSLTLNEEGAKTFQEITTTYLNQTVSIWMDDIMLSAPTVQATITDGKAQISGSFTAKQATELAQKINAGALPFQLETANYGNISATLGENALTAMAYAAVVAFILIALIMIIFYRLPGFVAIIALIGQMGLTVAAVSGYFPAFPSFTMTLPGIAGMILSIGMGVDCNVITAERIKEELRGGRTLDGALDKGSKNSLSAIVDGNMTVVIVSIILMLVFGPSNILSFIFGESTTGTIYAFGYTLLVGVISNFIMGIFFSRLMLRSIAGIKPLRKNWLFGGAKDEK</sequence>
<dbReference type="Gene3D" id="3.30.1360.200">
    <property type="match status" value="1"/>
</dbReference>
<evidence type="ECO:0000313" key="13">
    <source>
        <dbReference type="Proteomes" id="UP000633365"/>
    </source>
</evidence>
<dbReference type="InterPro" id="IPR054384">
    <property type="entry name" value="SecDF_P1_head"/>
</dbReference>
<evidence type="ECO:0000256" key="5">
    <source>
        <dbReference type="ARBA" id="ARBA00022927"/>
    </source>
</evidence>
<dbReference type="PANTHER" id="PTHR30081">
    <property type="entry name" value="PROTEIN-EXPORT MEMBRANE PROTEIN SEC"/>
    <property type="match status" value="1"/>
</dbReference>
<feature type="domain" description="Protein export membrane protein SecD/SecF C-terminal" evidence="10">
    <location>
        <begin position="260"/>
        <end position="447"/>
    </location>
</feature>
<name>A0A934WP57_9FIRM</name>
<comment type="subunit">
    <text evidence="9">Forms a complex with SecF. Part of the essential Sec protein translocation apparatus which comprises SecA, SecYEG and auxiliary proteins SecDF. Other proteins may also be involved.</text>
</comment>
<comment type="similarity">
    <text evidence="9">Belongs to the SecD/SecF family. SecD subfamily.</text>
</comment>
<dbReference type="SUPFAM" id="SSF82866">
    <property type="entry name" value="Multidrug efflux transporter AcrB transmembrane domain"/>
    <property type="match status" value="1"/>
</dbReference>
<gene>
    <name evidence="9 12" type="primary">secD</name>
    <name evidence="12" type="ORF">JKK62_00995</name>
</gene>
<reference evidence="12" key="1">
    <citation type="submission" date="2021-01" db="EMBL/GenBank/DDBJ databases">
        <title>Genome public.</title>
        <authorList>
            <person name="Liu C."/>
            <person name="Sun Q."/>
        </authorList>
    </citation>
    <scope>NUCLEOTIDE SEQUENCE</scope>
    <source>
        <strain evidence="12">M6</strain>
    </source>
</reference>
<dbReference type="Pfam" id="PF22599">
    <property type="entry name" value="SecDF_P1_head"/>
    <property type="match status" value="1"/>
</dbReference>
<evidence type="ECO:0000259" key="10">
    <source>
        <dbReference type="Pfam" id="PF02355"/>
    </source>
</evidence>
<feature type="domain" description="SecDF P1 head subdomain" evidence="11">
    <location>
        <begin position="160"/>
        <end position="258"/>
    </location>
</feature>
<evidence type="ECO:0000313" key="12">
    <source>
        <dbReference type="EMBL" id="MBK6087246.1"/>
    </source>
</evidence>
<dbReference type="InterPro" id="IPR048634">
    <property type="entry name" value="SecD_SecF_C"/>
</dbReference>